<dbReference type="SUPFAM" id="SSF88946">
    <property type="entry name" value="Sigma2 domain of RNA polymerase sigma factors"/>
    <property type="match status" value="1"/>
</dbReference>
<keyword evidence="3" id="KW-0731">Sigma factor</keyword>
<dbReference type="GO" id="GO:0003677">
    <property type="term" value="F:DNA binding"/>
    <property type="evidence" value="ECO:0007669"/>
    <property type="project" value="UniProtKB-KW"/>
</dbReference>
<dbReference type="InterPro" id="IPR039425">
    <property type="entry name" value="RNA_pol_sigma-70-like"/>
</dbReference>
<dbReference type="InterPro" id="IPR014284">
    <property type="entry name" value="RNA_pol_sigma-70_dom"/>
</dbReference>
<dbReference type="GO" id="GO:0006352">
    <property type="term" value="P:DNA-templated transcription initiation"/>
    <property type="evidence" value="ECO:0007669"/>
    <property type="project" value="InterPro"/>
</dbReference>
<keyword evidence="5" id="KW-0804">Transcription</keyword>
<organism evidence="7 8">
    <name type="scientific">Nocardioides anomalus</name>
    <dbReference type="NCBI Taxonomy" id="2712223"/>
    <lineage>
        <taxon>Bacteria</taxon>
        <taxon>Bacillati</taxon>
        <taxon>Actinomycetota</taxon>
        <taxon>Actinomycetes</taxon>
        <taxon>Propionibacteriales</taxon>
        <taxon>Nocardioidaceae</taxon>
        <taxon>Nocardioides</taxon>
    </lineage>
</organism>
<keyword evidence="4" id="KW-0238">DNA-binding</keyword>
<evidence type="ECO:0000313" key="7">
    <source>
        <dbReference type="EMBL" id="QIG42139.1"/>
    </source>
</evidence>
<keyword evidence="8" id="KW-1185">Reference proteome</keyword>
<name>A0A6G6WAA5_9ACTN</name>
<sequence length="181" mass="19318">MRDDAVVAAAKQGDQDAWRALYRAHAGRLVVWLETRSGTDGAYAAEDVAGQTWLTAAEKVHDYHGSAEEFGGWLFGIARRVAANARRRAGRRQTDPVEDIPTVVVAGPETTVPGQAWVREVLAGLSPRERDVVACVDVVGLSVADAAQALGMTPVAVRVARHRALRRLRDAGASLALLSSA</sequence>
<proteinExistence type="inferred from homology"/>
<dbReference type="SMART" id="SM00421">
    <property type="entry name" value="HTH_LUXR"/>
    <property type="match status" value="1"/>
</dbReference>
<dbReference type="EMBL" id="CP049257">
    <property type="protein sequence ID" value="QIG42139.1"/>
    <property type="molecule type" value="Genomic_DNA"/>
</dbReference>
<keyword evidence="2" id="KW-0805">Transcription regulation</keyword>
<dbReference type="AlphaFoldDB" id="A0A6G6WAA5"/>
<protein>
    <submittedName>
        <fullName evidence="7">Sigma-70 family RNA polymerase sigma factor</fullName>
    </submittedName>
</protein>
<dbReference type="InterPro" id="IPR007627">
    <property type="entry name" value="RNA_pol_sigma70_r2"/>
</dbReference>
<feature type="domain" description="HTH luxR-type" evidence="6">
    <location>
        <begin position="122"/>
        <end position="181"/>
    </location>
</feature>
<dbReference type="GO" id="GO:0016987">
    <property type="term" value="F:sigma factor activity"/>
    <property type="evidence" value="ECO:0007669"/>
    <property type="project" value="UniProtKB-KW"/>
</dbReference>
<dbReference type="RefSeq" id="WP_165229155.1">
    <property type="nucleotide sequence ID" value="NZ_CP049257.1"/>
</dbReference>
<dbReference type="Gene3D" id="1.10.1740.10">
    <property type="match status" value="1"/>
</dbReference>
<dbReference type="Gene3D" id="1.10.10.10">
    <property type="entry name" value="Winged helix-like DNA-binding domain superfamily/Winged helix DNA-binding domain"/>
    <property type="match status" value="1"/>
</dbReference>
<evidence type="ECO:0000256" key="3">
    <source>
        <dbReference type="ARBA" id="ARBA00023082"/>
    </source>
</evidence>
<comment type="similarity">
    <text evidence="1">Belongs to the sigma-70 factor family. ECF subfamily.</text>
</comment>
<dbReference type="PANTHER" id="PTHR43133">
    <property type="entry name" value="RNA POLYMERASE ECF-TYPE SIGMA FACTO"/>
    <property type="match status" value="1"/>
</dbReference>
<evidence type="ECO:0000256" key="4">
    <source>
        <dbReference type="ARBA" id="ARBA00023125"/>
    </source>
</evidence>
<dbReference type="KEGG" id="nano:G5V58_04575"/>
<accession>A0A6G6WAA5</accession>
<dbReference type="NCBIfam" id="TIGR02937">
    <property type="entry name" value="sigma70-ECF"/>
    <property type="match status" value="1"/>
</dbReference>
<dbReference type="Pfam" id="PF04542">
    <property type="entry name" value="Sigma70_r2"/>
    <property type="match status" value="1"/>
</dbReference>
<dbReference type="InterPro" id="IPR013325">
    <property type="entry name" value="RNA_pol_sigma_r2"/>
</dbReference>
<dbReference type="Proteomes" id="UP000502996">
    <property type="component" value="Chromosome"/>
</dbReference>
<dbReference type="InterPro" id="IPR013324">
    <property type="entry name" value="RNA_pol_sigma_r3/r4-like"/>
</dbReference>
<evidence type="ECO:0000256" key="2">
    <source>
        <dbReference type="ARBA" id="ARBA00023015"/>
    </source>
</evidence>
<dbReference type="Pfam" id="PF08281">
    <property type="entry name" value="Sigma70_r4_2"/>
    <property type="match status" value="1"/>
</dbReference>
<reference evidence="7 8" key="1">
    <citation type="submission" date="2020-02" db="EMBL/GenBank/DDBJ databases">
        <title>Full genome sequence of Nocardioides sp. R-3366.</title>
        <authorList>
            <person name="Im W.-T."/>
        </authorList>
    </citation>
    <scope>NUCLEOTIDE SEQUENCE [LARGE SCALE GENOMIC DNA]</scope>
    <source>
        <strain evidence="7 8">R-3366</strain>
    </source>
</reference>
<evidence type="ECO:0000259" key="6">
    <source>
        <dbReference type="SMART" id="SM00421"/>
    </source>
</evidence>
<dbReference type="PANTHER" id="PTHR43133:SF58">
    <property type="entry name" value="ECF RNA POLYMERASE SIGMA FACTOR SIGD"/>
    <property type="match status" value="1"/>
</dbReference>
<dbReference type="InterPro" id="IPR000792">
    <property type="entry name" value="Tscrpt_reg_LuxR_C"/>
</dbReference>
<dbReference type="SUPFAM" id="SSF88659">
    <property type="entry name" value="Sigma3 and sigma4 domains of RNA polymerase sigma factors"/>
    <property type="match status" value="1"/>
</dbReference>
<evidence type="ECO:0000313" key="8">
    <source>
        <dbReference type="Proteomes" id="UP000502996"/>
    </source>
</evidence>
<dbReference type="InterPro" id="IPR036388">
    <property type="entry name" value="WH-like_DNA-bd_sf"/>
</dbReference>
<gene>
    <name evidence="7" type="ORF">G5V58_04575</name>
</gene>
<dbReference type="InterPro" id="IPR013249">
    <property type="entry name" value="RNA_pol_sigma70_r4_t2"/>
</dbReference>
<evidence type="ECO:0000256" key="1">
    <source>
        <dbReference type="ARBA" id="ARBA00010641"/>
    </source>
</evidence>
<evidence type="ECO:0000256" key="5">
    <source>
        <dbReference type="ARBA" id="ARBA00023163"/>
    </source>
</evidence>